<organism evidence="2 3">
    <name type="scientific">Cirrhinus molitorella</name>
    <name type="common">mud carp</name>
    <dbReference type="NCBI Taxonomy" id="172907"/>
    <lineage>
        <taxon>Eukaryota</taxon>
        <taxon>Metazoa</taxon>
        <taxon>Chordata</taxon>
        <taxon>Craniata</taxon>
        <taxon>Vertebrata</taxon>
        <taxon>Euteleostomi</taxon>
        <taxon>Actinopterygii</taxon>
        <taxon>Neopterygii</taxon>
        <taxon>Teleostei</taxon>
        <taxon>Ostariophysi</taxon>
        <taxon>Cypriniformes</taxon>
        <taxon>Cyprinidae</taxon>
        <taxon>Labeoninae</taxon>
        <taxon>Labeonini</taxon>
        <taxon>Cirrhinus</taxon>
    </lineage>
</organism>
<comment type="caution">
    <text evidence="2">The sequence shown here is derived from an EMBL/GenBank/DDBJ whole genome shotgun (WGS) entry which is preliminary data.</text>
</comment>
<accession>A0ABR3MG62</accession>
<dbReference type="EMBL" id="JAYMGO010000013">
    <property type="protein sequence ID" value="KAL1263306.1"/>
    <property type="molecule type" value="Genomic_DNA"/>
</dbReference>
<evidence type="ECO:0000313" key="3">
    <source>
        <dbReference type="Proteomes" id="UP001558613"/>
    </source>
</evidence>
<keyword evidence="1" id="KW-0812">Transmembrane</keyword>
<feature type="transmembrane region" description="Helical" evidence="1">
    <location>
        <begin position="24"/>
        <end position="46"/>
    </location>
</feature>
<keyword evidence="1" id="KW-1133">Transmembrane helix</keyword>
<proteinExistence type="predicted"/>
<dbReference type="Proteomes" id="UP001558613">
    <property type="component" value="Unassembled WGS sequence"/>
</dbReference>
<evidence type="ECO:0000313" key="2">
    <source>
        <dbReference type="EMBL" id="KAL1263306.1"/>
    </source>
</evidence>
<keyword evidence="1" id="KW-0472">Membrane</keyword>
<gene>
    <name evidence="2" type="ORF">QQF64_006045</name>
</gene>
<reference evidence="2 3" key="1">
    <citation type="submission" date="2023-09" db="EMBL/GenBank/DDBJ databases">
        <authorList>
            <person name="Wang M."/>
        </authorList>
    </citation>
    <scope>NUCLEOTIDE SEQUENCE [LARGE SCALE GENOMIC DNA]</scope>
    <source>
        <strain evidence="2">GT-2023</strain>
        <tissue evidence="2">Liver</tissue>
    </source>
</reference>
<sequence length="145" mass="16212">MVLPNPHNPFYLAEHVHKPQSPSLTVLVLFFVFPAAIEGLTLCIYLNEDPQDLVREYLDVETASNEADIKKIVLGIYVVKHEFADATEDPEDIAIVLEGVEVLSGLGNVALATAMLLGLIYSLNPTYPHELRYIFEVLQKNCLFN</sequence>
<keyword evidence="3" id="KW-1185">Reference proteome</keyword>
<evidence type="ECO:0000256" key="1">
    <source>
        <dbReference type="SAM" id="Phobius"/>
    </source>
</evidence>
<name>A0ABR3MG62_9TELE</name>
<protein>
    <submittedName>
        <fullName evidence="2">Uncharacterized protein</fullName>
    </submittedName>
</protein>